<protein>
    <submittedName>
        <fullName evidence="1">Uncharacterized protein</fullName>
    </submittedName>
</protein>
<dbReference type="AlphaFoldDB" id="A0A397J6I5"/>
<gene>
    <name evidence="1" type="ORF">Glove_109g283</name>
</gene>
<organism evidence="1 2">
    <name type="scientific">Diversispora epigaea</name>
    <dbReference type="NCBI Taxonomy" id="1348612"/>
    <lineage>
        <taxon>Eukaryota</taxon>
        <taxon>Fungi</taxon>
        <taxon>Fungi incertae sedis</taxon>
        <taxon>Mucoromycota</taxon>
        <taxon>Glomeromycotina</taxon>
        <taxon>Glomeromycetes</taxon>
        <taxon>Diversisporales</taxon>
        <taxon>Diversisporaceae</taxon>
        <taxon>Diversispora</taxon>
    </lineage>
</organism>
<comment type="caution">
    <text evidence="1">The sequence shown here is derived from an EMBL/GenBank/DDBJ whole genome shotgun (WGS) entry which is preliminary data.</text>
</comment>
<proteinExistence type="predicted"/>
<reference evidence="1 2" key="1">
    <citation type="submission" date="2018-08" db="EMBL/GenBank/DDBJ databases">
        <title>Genome and evolution of the arbuscular mycorrhizal fungus Diversispora epigaea (formerly Glomus versiforme) and its bacterial endosymbionts.</title>
        <authorList>
            <person name="Sun X."/>
            <person name="Fei Z."/>
            <person name="Harrison M."/>
        </authorList>
    </citation>
    <scope>NUCLEOTIDE SEQUENCE [LARGE SCALE GENOMIC DNA]</scope>
    <source>
        <strain evidence="1 2">IT104</strain>
    </source>
</reference>
<keyword evidence="2" id="KW-1185">Reference proteome</keyword>
<evidence type="ECO:0000313" key="2">
    <source>
        <dbReference type="Proteomes" id="UP000266861"/>
    </source>
</evidence>
<dbReference type="Proteomes" id="UP000266861">
    <property type="component" value="Unassembled WGS sequence"/>
</dbReference>
<name>A0A397J6I5_9GLOM</name>
<sequence>MATIGHDVLSIFPVNEQVTQILWQDKGTTYMNSVKNIKTTKTAPFNISSSQSNRVLEVFEE</sequence>
<accession>A0A397J6I5</accession>
<dbReference type="EMBL" id="PQFF01000102">
    <property type="protein sequence ID" value="RHZ82328.1"/>
    <property type="molecule type" value="Genomic_DNA"/>
</dbReference>
<evidence type="ECO:0000313" key="1">
    <source>
        <dbReference type="EMBL" id="RHZ82328.1"/>
    </source>
</evidence>